<protein>
    <recommendedName>
        <fullName evidence="4">DUF4239 domain-containing protein</fullName>
    </recommendedName>
</protein>
<keyword evidence="1" id="KW-1133">Transmembrane helix</keyword>
<dbReference type="Pfam" id="PF14023">
    <property type="entry name" value="Bestrophin-like"/>
    <property type="match status" value="1"/>
</dbReference>
<dbReference type="EMBL" id="AP025523">
    <property type="protein sequence ID" value="BDE06210.1"/>
    <property type="molecule type" value="Genomic_DNA"/>
</dbReference>
<gene>
    <name evidence="2" type="ORF">WPS_14860</name>
</gene>
<proteinExistence type="predicted"/>
<keyword evidence="3" id="KW-1185">Reference proteome</keyword>
<dbReference type="InterPro" id="IPR025333">
    <property type="entry name" value="DUF4239"/>
</dbReference>
<feature type="transmembrane region" description="Helical" evidence="1">
    <location>
        <begin position="212"/>
        <end position="232"/>
    </location>
</feature>
<keyword evidence="1" id="KW-0472">Membrane</keyword>
<dbReference type="KEGG" id="vab:WPS_14860"/>
<evidence type="ECO:0000313" key="2">
    <source>
        <dbReference type="EMBL" id="BDE06210.1"/>
    </source>
</evidence>
<reference evidence="2 3" key="1">
    <citation type="journal article" date="2022" name="ISME Commun">
        <title>Vulcanimicrobium alpinus gen. nov. sp. nov., the first cultivated representative of the candidate phylum 'Eremiobacterota', is a metabolically versatile aerobic anoxygenic phototroph.</title>
        <authorList>
            <person name="Yabe S."/>
            <person name="Muto K."/>
            <person name="Abe K."/>
            <person name="Yokota A."/>
            <person name="Staudigel H."/>
            <person name="Tebo B.M."/>
        </authorList>
    </citation>
    <scope>NUCLEOTIDE SEQUENCE [LARGE SCALE GENOMIC DNA]</scope>
    <source>
        <strain evidence="2 3">WC8-2</strain>
    </source>
</reference>
<sequence length="259" mass="27803">MTALYGVLAWLLLIVACTLAAAIAVGGLTLVHARFRGIDFVQHNEVGGFIIAVVGTLYAVLVAFVVAIVWQQFEGSESRAGVEAADAATVWHAAAGLPEPLGAQTRGAMVGFARTMIDEEWPAMRHGGESPHAEAAITGTIHAIARFRPADAGEANLQAQLLRSVEDLHDARHQRLQDNKTAISGFQWLVLDLGAIIVIGFCYLFGLQNSVVHRIMTGAVACMIASTFVLIFELDFPFRGDLAVSPEPWQTFLRSIGAL</sequence>
<feature type="transmembrane region" description="Helical" evidence="1">
    <location>
        <begin position="46"/>
        <end position="70"/>
    </location>
</feature>
<evidence type="ECO:0000256" key="1">
    <source>
        <dbReference type="SAM" id="Phobius"/>
    </source>
</evidence>
<dbReference type="Proteomes" id="UP001317532">
    <property type="component" value="Chromosome"/>
</dbReference>
<evidence type="ECO:0000313" key="3">
    <source>
        <dbReference type="Proteomes" id="UP001317532"/>
    </source>
</evidence>
<dbReference type="AlphaFoldDB" id="A0AAN2C964"/>
<dbReference type="RefSeq" id="WP_317997188.1">
    <property type="nucleotide sequence ID" value="NZ_AP025523.1"/>
</dbReference>
<organism evidence="2 3">
    <name type="scientific">Vulcanimicrobium alpinum</name>
    <dbReference type="NCBI Taxonomy" id="3016050"/>
    <lineage>
        <taxon>Bacteria</taxon>
        <taxon>Bacillati</taxon>
        <taxon>Vulcanimicrobiota</taxon>
        <taxon>Vulcanimicrobiia</taxon>
        <taxon>Vulcanimicrobiales</taxon>
        <taxon>Vulcanimicrobiaceae</taxon>
        <taxon>Vulcanimicrobium</taxon>
    </lineage>
</organism>
<keyword evidence="1" id="KW-0812">Transmembrane</keyword>
<name>A0AAN2C964_UNVUL</name>
<evidence type="ECO:0008006" key="4">
    <source>
        <dbReference type="Google" id="ProtNLM"/>
    </source>
</evidence>
<feature type="transmembrane region" description="Helical" evidence="1">
    <location>
        <begin position="185"/>
        <end position="206"/>
    </location>
</feature>
<accession>A0AAN2C964</accession>